<feature type="domain" description="DNA-directed RNA polymerase RpoA/D/Rpb3-type" evidence="3">
    <location>
        <begin position="26"/>
        <end position="267"/>
    </location>
</feature>
<dbReference type="InterPro" id="IPR036603">
    <property type="entry name" value="RBP11-like"/>
</dbReference>
<dbReference type="SUPFAM" id="SSF55257">
    <property type="entry name" value="RBP11-like subunits of RNA polymerase"/>
    <property type="match status" value="2"/>
</dbReference>
<dbReference type="EMBL" id="MN738929">
    <property type="protein sequence ID" value="QHT31992.1"/>
    <property type="molecule type" value="Genomic_DNA"/>
</dbReference>
<dbReference type="AlphaFoldDB" id="A0A6C0ETC9"/>
<dbReference type="GO" id="GO:0000428">
    <property type="term" value="C:DNA-directed RNA polymerase complex"/>
    <property type="evidence" value="ECO:0007669"/>
    <property type="project" value="UniProtKB-KW"/>
</dbReference>
<dbReference type="PANTHER" id="PTHR11800">
    <property type="entry name" value="DNA-DIRECTED RNA POLYMERASE"/>
    <property type="match status" value="1"/>
</dbReference>
<accession>A0A6C0ETC9</accession>
<name>A0A6C0ETC9_9ZZZZ</name>
<dbReference type="Pfam" id="PF01193">
    <property type="entry name" value="RNA_pol_L"/>
    <property type="match status" value="1"/>
</dbReference>
<evidence type="ECO:0000256" key="1">
    <source>
        <dbReference type="ARBA" id="ARBA00022478"/>
    </source>
</evidence>
<dbReference type="GO" id="GO:0006351">
    <property type="term" value="P:DNA-templated transcription"/>
    <property type="evidence" value="ECO:0007669"/>
    <property type="project" value="InterPro"/>
</dbReference>
<organism evidence="4">
    <name type="scientific">viral metagenome</name>
    <dbReference type="NCBI Taxonomy" id="1070528"/>
    <lineage>
        <taxon>unclassified sequences</taxon>
        <taxon>metagenomes</taxon>
        <taxon>organismal metagenomes</taxon>
    </lineage>
</organism>
<dbReference type="InterPro" id="IPR011263">
    <property type="entry name" value="DNA-dir_RNA_pol_RpoA/D/Rpb3"/>
</dbReference>
<evidence type="ECO:0000256" key="2">
    <source>
        <dbReference type="ARBA" id="ARBA00023163"/>
    </source>
</evidence>
<dbReference type="GO" id="GO:0046983">
    <property type="term" value="F:protein dimerization activity"/>
    <property type="evidence" value="ECO:0007669"/>
    <property type="project" value="InterPro"/>
</dbReference>
<protein>
    <recommendedName>
        <fullName evidence="3">DNA-directed RNA polymerase RpoA/D/Rpb3-type domain-containing protein</fullName>
    </recommendedName>
</protein>
<evidence type="ECO:0000259" key="3">
    <source>
        <dbReference type="SMART" id="SM00662"/>
    </source>
</evidence>
<evidence type="ECO:0000313" key="4">
    <source>
        <dbReference type="EMBL" id="QHT31992.1"/>
    </source>
</evidence>
<dbReference type="SMART" id="SM00662">
    <property type="entry name" value="RPOLD"/>
    <property type="match status" value="1"/>
</dbReference>
<dbReference type="PANTHER" id="PTHR11800:SF2">
    <property type="entry name" value="DNA-DIRECTED RNA POLYMERASE II SUBUNIT RPB3"/>
    <property type="match status" value="1"/>
</dbReference>
<reference evidence="4" key="1">
    <citation type="journal article" date="2020" name="Nature">
        <title>Giant virus diversity and host interactions through global metagenomics.</title>
        <authorList>
            <person name="Schulz F."/>
            <person name="Roux S."/>
            <person name="Paez-Espino D."/>
            <person name="Jungbluth S."/>
            <person name="Walsh D.A."/>
            <person name="Denef V.J."/>
            <person name="McMahon K.D."/>
            <person name="Konstantinidis K.T."/>
            <person name="Eloe-Fadrosh E.A."/>
            <person name="Kyrpides N.C."/>
            <person name="Woyke T."/>
        </authorList>
    </citation>
    <scope>NUCLEOTIDE SEQUENCE</scope>
    <source>
        <strain evidence="4">GVMAG-M-3300009159-65</strain>
    </source>
</reference>
<dbReference type="SUPFAM" id="SSF56553">
    <property type="entry name" value="Insert subdomain of RNA polymerase alpha subunit"/>
    <property type="match status" value="1"/>
</dbReference>
<keyword evidence="2" id="KW-0804">Transcription</keyword>
<keyword evidence="1" id="KW-0240">DNA-directed RNA polymerase</keyword>
<dbReference type="InterPro" id="IPR036643">
    <property type="entry name" value="RNApol_insert_sf"/>
</dbReference>
<dbReference type="GO" id="GO:0003899">
    <property type="term" value="F:DNA-directed RNA polymerase activity"/>
    <property type="evidence" value="ECO:0007669"/>
    <property type="project" value="InterPro"/>
</dbReference>
<sequence>MNRDTNRDTNPDIGNEQVLNLADGENLTFELLNIDVAVVNALRRVILTQIESLVFRGFPHHSNKIKITKNNTKFNNEYIKHRISCIPIYEPNDARFESIKNTCEVRLSVANNDNKTLYVTTQDFKLFNKESNKEIKDHTLFPADPISGGYIPICCLMSKISETDEPEEIKMTIDFDTGIAKEDSCWNVVSKCMFVNMKDDAKIEKDVKRLALKEEDERDFRILDSQRIFIPFHYLMTVGTIGVYENQDIVIKACEYIKMKIAELNTFLTKQSALTETSFTHDKYGIFEDTTSIKPLYYIRIENDDYTIGKLIEKYLFYMFAKEIYYVAFKKDHPHDTHCYVHFAYKDIVDFDKIVNDLSQVTEQIERIYNKIEQSFRKK</sequence>
<proteinExistence type="predicted"/>
<dbReference type="Gene3D" id="3.30.1360.10">
    <property type="entry name" value="RNA polymerase, RBP11-like subunit"/>
    <property type="match status" value="2"/>
</dbReference>
<dbReference type="InterPro" id="IPR050518">
    <property type="entry name" value="Rpo3/RPB3_RNA_Pol_subunit"/>
</dbReference>
<dbReference type="Gene3D" id="2.170.120.12">
    <property type="entry name" value="DNA-directed RNA polymerase, insert domain"/>
    <property type="match status" value="1"/>
</dbReference>